<dbReference type="Proteomes" id="UP000004407">
    <property type="component" value="Unassembled WGS sequence"/>
</dbReference>
<gene>
    <name evidence="1" type="ORF">HMPREF0673_02429</name>
</gene>
<dbReference type="RefSeq" id="WP_007902083.1">
    <property type="nucleotide sequence ID" value="NZ_JH379453.1"/>
</dbReference>
<reference evidence="1 2" key="1">
    <citation type="submission" date="2011-08" db="EMBL/GenBank/DDBJ databases">
        <authorList>
            <person name="Weinstock G."/>
            <person name="Sodergren E."/>
            <person name="Clifton S."/>
            <person name="Fulton L."/>
            <person name="Fulton B."/>
            <person name="Courtney L."/>
            <person name="Fronick C."/>
            <person name="Harrison M."/>
            <person name="Strong C."/>
            <person name="Farmer C."/>
            <person name="Delahaunty K."/>
            <person name="Markovic C."/>
            <person name="Hall O."/>
            <person name="Minx P."/>
            <person name="Tomlinson C."/>
            <person name="Mitreva M."/>
            <person name="Hou S."/>
            <person name="Chen J."/>
            <person name="Wollam A."/>
            <person name="Pepin K.H."/>
            <person name="Johnson M."/>
            <person name="Bhonagiri V."/>
            <person name="Zhang X."/>
            <person name="Suruliraj S."/>
            <person name="Warren W."/>
            <person name="Chinwalla A."/>
            <person name="Mardis E.R."/>
            <person name="Wilson R.K."/>
        </authorList>
    </citation>
    <scope>NUCLEOTIDE SEQUENCE [LARGE SCALE GENOMIC DNA]</scope>
    <source>
        <strain evidence="1 2">DSM 18206</strain>
    </source>
</reference>
<sequence>SGGFLIPPTGFCNNYRLVAMNNIKDLIIKAKHINNELTSLPSNLYICKVEIDCIPTLQTGIYRRISPMLRERYNNFGSWENATHGDWLSIDDMKELWKEKPTSYIENIKHQLHSCSQNWPNDACSLFKDNRISVFAADVNSFERIYIVWLDEVDEPEIWVYDSNGMARYKNLMCYLEAYLEDDLSAYNKLFI</sequence>
<comment type="caution">
    <text evidence="1">The sequence shown here is derived from an EMBL/GenBank/DDBJ whole genome shotgun (WGS) entry which is preliminary data.</text>
</comment>
<evidence type="ECO:0008006" key="3">
    <source>
        <dbReference type="Google" id="ProtNLM"/>
    </source>
</evidence>
<feature type="non-terminal residue" evidence="1">
    <location>
        <position position="1"/>
    </location>
</feature>
<dbReference type="eggNOG" id="ENOG5032RD7">
    <property type="taxonomic scope" value="Bacteria"/>
</dbReference>
<accession>G6B0L1</accession>
<protein>
    <recommendedName>
        <fullName evidence="3">Knr4/Smi1-like domain-containing protein</fullName>
    </recommendedName>
</protein>
<organism evidence="1 2">
    <name type="scientific">Leyella stercorea DSM 18206</name>
    <dbReference type="NCBI Taxonomy" id="1002367"/>
    <lineage>
        <taxon>Bacteria</taxon>
        <taxon>Pseudomonadati</taxon>
        <taxon>Bacteroidota</taxon>
        <taxon>Bacteroidia</taxon>
        <taxon>Bacteroidales</taxon>
        <taxon>Prevotellaceae</taxon>
        <taxon>Leyella</taxon>
    </lineage>
</organism>
<dbReference type="AlphaFoldDB" id="G6B0L1"/>
<evidence type="ECO:0000313" key="2">
    <source>
        <dbReference type="Proteomes" id="UP000004407"/>
    </source>
</evidence>
<dbReference type="EMBL" id="AFZZ01000206">
    <property type="protein sequence ID" value="EHJ37257.1"/>
    <property type="molecule type" value="Genomic_DNA"/>
</dbReference>
<dbReference type="HOGENOM" id="CLU_130327_0_0_10"/>
<dbReference type="GeneID" id="78338551"/>
<name>G6B0L1_9BACT</name>
<proteinExistence type="predicted"/>
<evidence type="ECO:0000313" key="1">
    <source>
        <dbReference type="EMBL" id="EHJ37257.1"/>
    </source>
</evidence>